<name>A0A383B3Q0_9ZZZZ</name>
<feature type="non-terminal residue" evidence="1">
    <location>
        <position position="31"/>
    </location>
</feature>
<organism evidence="1">
    <name type="scientific">marine metagenome</name>
    <dbReference type="NCBI Taxonomy" id="408172"/>
    <lineage>
        <taxon>unclassified sequences</taxon>
        <taxon>metagenomes</taxon>
        <taxon>ecological metagenomes</taxon>
    </lineage>
</organism>
<dbReference type="EMBL" id="UINC01197177">
    <property type="protein sequence ID" value="SVE14524.1"/>
    <property type="molecule type" value="Genomic_DNA"/>
</dbReference>
<protein>
    <submittedName>
        <fullName evidence="1">Uncharacterized protein</fullName>
    </submittedName>
</protein>
<accession>A0A383B3Q0</accession>
<reference evidence="1" key="1">
    <citation type="submission" date="2018-05" db="EMBL/GenBank/DDBJ databases">
        <authorList>
            <person name="Lanie J.A."/>
            <person name="Ng W.-L."/>
            <person name="Kazmierczak K.M."/>
            <person name="Andrzejewski T.M."/>
            <person name="Davidsen T.M."/>
            <person name="Wayne K.J."/>
            <person name="Tettelin H."/>
            <person name="Glass J.I."/>
            <person name="Rusch D."/>
            <person name="Podicherti R."/>
            <person name="Tsui H.-C.T."/>
            <person name="Winkler M.E."/>
        </authorList>
    </citation>
    <scope>NUCLEOTIDE SEQUENCE</scope>
</reference>
<sequence length="31" mass="3622">MVRIIGPILFAWLIYTSDPARIWSYISEVNP</sequence>
<evidence type="ECO:0000313" key="1">
    <source>
        <dbReference type="EMBL" id="SVE14524.1"/>
    </source>
</evidence>
<gene>
    <name evidence="1" type="ORF">METZ01_LOCUS467378</name>
</gene>
<dbReference type="AlphaFoldDB" id="A0A383B3Q0"/>
<proteinExistence type="predicted"/>